<proteinExistence type="predicted"/>
<evidence type="ECO:0000313" key="1">
    <source>
        <dbReference type="Ensembl" id="ENSTRUP00000053526.2"/>
    </source>
</evidence>
<dbReference type="Ensembl" id="ENSTRUT00000052664.2">
    <property type="protein sequence ID" value="ENSTRUP00000053526.2"/>
    <property type="gene ID" value="ENSTRUG00000020515.2"/>
</dbReference>
<sequence>MAGTDRPAWLIFNHTHRFSPLTPTSTCTKHTPVPARPALISAAMDTWQDKDRTEQISACRSSVLKSIHRIHAQGCQVLTPHPPPPL</sequence>
<dbReference type="InParanoid" id="A0A3B5KBZ8"/>
<dbReference type="Proteomes" id="UP000005226">
    <property type="component" value="Chromosome 17"/>
</dbReference>
<reference evidence="1" key="2">
    <citation type="submission" date="2025-08" db="UniProtKB">
        <authorList>
            <consortium name="Ensembl"/>
        </authorList>
    </citation>
    <scope>IDENTIFICATION</scope>
</reference>
<keyword evidence="2" id="KW-1185">Reference proteome</keyword>
<protein>
    <submittedName>
        <fullName evidence="1">Uncharacterized protein</fullName>
    </submittedName>
</protein>
<evidence type="ECO:0000313" key="2">
    <source>
        <dbReference type="Proteomes" id="UP000005226"/>
    </source>
</evidence>
<dbReference type="AlphaFoldDB" id="A0A3B5KBZ8"/>
<reference evidence="1 2" key="1">
    <citation type="journal article" date="2011" name="Genome Biol. Evol.">
        <title>Integration of the genetic map and genome assembly of fugu facilitates insights into distinct features of genome evolution in teleosts and mammals.</title>
        <authorList>
            <person name="Kai W."/>
            <person name="Kikuchi K."/>
            <person name="Tohari S."/>
            <person name="Chew A.K."/>
            <person name="Tay A."/>
            <person name="Fujiwara A."/>
            <person name="Hosoya S."/>
            <person name="Suetake H."/>
            <person name="Naruse K."/>
            <person name="Brenner S."/>
            <person name="Suzuki Y."/>
            <person name="Venkatesh B."/>
        </authorList>
    </citation>
    <scope>NUCLEOTIDE SEQUENCE [LARGE SCALE GENOMIC DNA]</scope>
</reference>
<reference evidence="1" key="3">
    <citation type="submission" date="2025-09" db="UniProtKB">
        <authorList>
            <consortium name="Ensembl"/>
        </authorList>
    </citation>
    <scope>IDENTIFICATION</scope>
</reference>
<accession>A0A3B5KBZ8</accession>
<name>A0A3B5KBZ8_TAKRU</name>
<organism evidence="1 2">
    <name type="scientific">Takifugu rubripes</name>
    <name type="common">Japanese pufferfish</name>
    <name type="synonym">Fugu rubripes</name>
    <dbReference type="NCBI Taxonomy" id="31033"/>
    <lineage>
        <taxon>Eukaryota</taxon>
        <taxon>Metazoa</taxon>
        <taxon>Chordata</taxon>
        <taxon>Craniata</taxon>
        <taxon>Vertebrata</taxon>
        <taxon>Euteleostomi</taxon>
        <taxon>Actinopterygii</taxon>
        <taxon>Neopterygii</taxon>
        <taxon>Teleostei</taxon>
        <taxon>Neoteleostei</taxon>
        <taxon>Acanthomorphata</taxon>
        <taxon>Eupercaria</taxon>
        <taxon>Tetraodontiformes</taxon>
        <taxon>Tetradontoidea</taxon>
        <taxon>Tetraodontidae</taxon>
        <taxon>Takifugu</taxon>
    </lineage>
</organism>